<dbReference type="Proteomes" id="UP000827092">
    <property type="component" value="Unassembled WGS sequence"/>
</dbReference>
<evidence type="ECO:0000313" key="2">
    <source>
        <dbReference type="EMBL" id="KAG8191911.1"/>
    </source>
</evidence>
<name>A0AAV6V8I7_9ARAC</name>
<dbReference type="AlphaFoldDB" id="A0AAV6V8I7"/>
<feature type="region of interest" description="Disordered" evidence="1">
    <location>
        <begin position="44"/>
        <end position="68"/>
    </location>
</feature>
<comment type="caution">
    <text evidence="2">The sequence shown here is derived from an EMBL/GenBank/DDBJ whole genome shotgun (WGS) entry which is preliminary data.</text>
</comment>
<evidence type="ECO:0000256" key="1">
    <source>
        <dbReference type="SAM" id="MobiDB-lite"/>
    </source>
</evidence>
<dbReference type="Gene3D" id="3.10.580.10">
    <property type="entry name" value="CBS-domain"/>
    <property type="match status" value="1"/>
</dbReference>
<gene>
    <name evidence="2" type="ORF">JTE90_019845</name>
</gene>
<organism evidence="2 3">
    <name type="scientific">Oedothorax gibbosus</name>
    <dbReference type="NCBI Taxonomy" id="931172"/>
    <lineage>
        <taxon>Eukaryota</taxon>
        <taxon>Metazoa</taxon>
        <taxon>Ecdysozoa</taxon>
        <taxon>Arthropoda</taxon>
        <taxon>Chelicerata</taxon>
        <taxon>Arachnida</taxon>
        <taxon>Araneae</taxon>
        <taxon>Araneomorphae</taxon>
        <taxon>Entelegynae</taxon>
        <taxon>Araneoidea</taxon>
        <taxon>Linyphiidae</taxon>
        <taxon>Erigoninae</taxon>
        <taxon>Oedothorax</taxon>
    </lineage>
</organism>
<accession>A0AAV6V8I7</accession>
<keyword evidence="3" id="KW-1185">Reference proteome</keyword>
<proteinExistence type="predicted"/>
<reference evidence="2 3" key="1">
    <citation type="journal article" date="2022" name="Nat. Ecol. Evol.">
        <title>A masculinizing supergene underlies an exaggerated male reproductive morph in a spider.</title>
        <authorList>
            <person name="Hendrickx F."/>
            <person name="De Corte Z."/>
            <person name="Sonet G."/>
            <person name="Van Belleghem S.M."/>
            <person name="Kostlbacher S."/>
            <person name="Vangestel C."/>
        </authorList>
    </citation>
    <scope>NUCLEOTIDE SEQUENCE [LARGE SCALE GENOMIC DNA]</scope>
    <source>
        <strain evidence="2">W744_W776</strain>
    </source>
</reference>
<evidence type="ECO:0008006" key="4">
    <source>
        <dbReference type="Google" id="ProtNLM"/>
    </source>
</evidence>
<dbReference type="InterPro" id="IPR046342">
    <property type="entry name" value="CBS_dom_sf"/>
</dbReference>
<protein>
    <recommendedName>
        <fullName evidence="4">CBS domain-containing protein</fullName>
    </recommendedName>
</protein>
<evidence type="ECO:0000313" key="3">
    <source>
        <dbReference type="Proteomes" id="UP000827092"/>
    </source>
</evidence>
<dbReference type="EMBL" id="JAFNEN010000150">
    <property type="protein sequence ID" value="KAG8191911.1"/>
    <property type="molecule type" value="Genomic_DNA"/>
</dbReference>
<sequence length="68" mass="7672">MQNPHYLKDESLNQSITDKSTIETKQIVIGIVTRIDLINFITNEEEQKSRSGTHSPISPEKNGSDTDE</sequence>